<dbReference type="EMBL" id="MU839009">
    <property type="protein sequence ID" value="KAK1767208.1"/>
    <property type="molecule type" value="Genomic_DNA"/>
</dbReference>
<gene>
    <name evidence="7" type="ORF">QBC33DRAFT_539536</name>
</gene>
<feature type="compositionally biased region" description="Low complexity" evidence="5">
    <location>
        <begin position="226"/>
        <end position="245"/>
    </location>
</feature>
<dbReference type="InterPro" id="IPR013177">
    <property type="entry name" value="Ribosomal_mS38_C"/>
</dbReference>
<feature type="region of interest" description="Disordered" evidence="5">
    <location>
        <begin position="31"/>
        <end position="105"/>
    </location>
</feature>
<comment type="subcellular location">
    <subcellularLocation>
        <location evidence="1">Mitochondrion</location>
    </subcellularLocation>
</comment>
<evidence type="ECO:0000259" key="6">
    <source>
        <dbReference type="SMART" id="SM01155"/>
    </source>
</evidence>
<dbReference type="GO" id="GO:0005739">
    <property type="term" value="C:mitochondrion"/>
    <property type="evidence" value="ECO:0007669"/>
    <property type="project" value="UniProtKB-SubCell"/>
</dbReference>
<dbReference type="GeneID" id="85311187"/>
<dbReference type="PANTHER" id="PTHR32035">
    <property type="entry name" value="AURORA KINASE A-INTERACTING PROTEIN"/>
    <property type="match status" value="1"/>
</dbReference>
<evidence type="ECO:0000313" key="7">
    <source>
        <dbReference type="EMBL" id="KAK1767208.1"/>
    </source>
</evidence>
<feature type="domain" description="Ribosomal protein mS38 C-terminal" evidence="6">
    <location>
        <begin position="330"/>
        <end position="363"/>
    </location>
</feature>
<feature type="compositionally biased region" description="Polar residues" evidence="5">
    <location>
        <begin position="174"/>
        <end position="191"/>
    </location>
</feature>
<evidence type="ECO:0000256" key="5">
    <source>
        <dbReference type="SAM" id="MobiDB-lite"/>
    </source>
</evidence>
<name>A0AAJ0C167_9PEZI</name>
<keyword evidence="8" id="KW-1185">Reference proteome</keyword>
<accession>A0AAJ0C167</accession>
<evidence type="ECO:0000256" key="1">
    <source>
        <dbReference type="ARBA" id="ARBA00004173"/>
    </source>
</evidence>
<dbReference type="SMART" id="SM01155">
    <property type="entry name" value="DUF1713"/>
    <property type="match status" value="1"/>
</dbReference>
<evidence type="ECO:0000313" key="8">
    <source>
        <dbReference type="Proteomes" id="UP001244011"/>
    </source>
</evidence>
<comment type="caution">
    <text evidence="7">The sequence shown here is derived from an EMBL/GenBank/DDBJ whole genome shotgun (WGS) entry which is preliminary data.</text>
</comment>
<comment type="similarity">
    <text evidence="3">Belongs to the mitochondrion-specific ribosomal protein mS38 family.</text>
</comment>
<evidence type="ECO:0000256" key="4">
    <source>
        <dbReference type="ARBA" id="ARBA00035682"/>
    </source>
</evidence>
<feature type="region of interest" description="Disordered" evidence="5">
    <location>
        <begin position="214"/>
        <end position="253"/>
    </location>
</feature>
<evidence type="ECO:0000256" key="3">
    <source>
        <dbReference type="ARBA" id="ARBA00035647"/>
    </source>
</evidence>
<dbReference type="Proteomes" id="UP001244011">
    <property type="component" value="Unassembled WGS sequence"/>
</dbReference>
<feature type="compositionally biased region" description="Polar residues" evidence="5">
    <location>
        <begin position="92"/>
        <end position="105"/>
    </location>
</feature>
<dbReference type="Pfam" id="PF08213">
    <property type="entry name" value="COX24_C"/>
    <property type="match status" value="1"/>
</dbReference>
<protein>
    <recommendedName>
        <fullName evidence="4">Small ribosomal subunit protein mS38</fullName>
    </recommendedName>
</protein>
<reference evidence="7" key="1">
    <citation type="submission" date="2023-06" db="EMBL/GenBank/DDBJ databases">
        <title>Genome-scale phylogeny and comparative genomics of the fungal order Sordariales.</title>
        <authorList>
            <consortium name="Lawrence Berkeley National Laboratory"/>
            <person name="Hensen N."/>
            <person name="Bonometti L."/>
            <person name="Westerberg I."/>
            <person name="Brannstrom I.O."/>
            <person name="Guillou S."/>
            <person name="Cros-Aarteil S."/>
            <person name="Calhoun S."/>
            <person name="Haridas S."/>
            <person name="Kuo A."/>
            <person name="Mondo S."/>
            <person name="Pangilinan J."/>
            <person name="Riley R."/>
            <person name="Labutti K."/>
            <person name="Andreopoulos B."/>
            <person name="Lipzen A."/>
            <person name="Chen C."/>
            <person name="Yanf M."/>
            <person name="Daum C."/>
            <person name="Ng V."/>
            <person name="Clum A."/>
            <person name="Steindorff A."/>
            <person name="Ohm R."/>
            <person name="Martin F."/>
            <person name="Silar P."/>
            <person name="Natvig D."/>
            <person name="Lalanne C."/>
            <person name="Gautier V."/>
            <person name="Ament-Velasquez S.L."/>
            <person name="Kruys A."/>
            <person name="Hutchinson M.I."/>
            <person name="Powell A.J."/>
            <person name="Barry K."/>
            <person name="Miller A.N."/>
            <person name="Grigoriev I.V."/>
            <person name="Debuchy R."/>
            <person name="Gladieux P."/>
            <person name="Thoren M.H."/>
            <person name="Johannesson H."/>
        </authorList>
    </citation>
    <scope>NUCLEOTIDE SEQUENCE</scope>
    <source>
        <strain evidence="7">8032-3</strain>
    </source>
</reference>
<organism evidence="7 8">
    <name type="scientific">Phialemonium atrogriseum</name>
    <dbReference type="NCBI Taxonomy" id="1093897"/>
    <lineage>
        <taxon>Eukaryota</taxon>
        <taxon>Fungi</taxon>
        <taxon>Dikarya</taxon>
        <taxon>Ascomycota</taxon>
        <taxon>Pezizomycotina</taxon>
        <taxon>Sordariomycetes</taxon>
        <taxon>Sordariomycetidae</taxon>
        <taxon>Cephalothecales</taxon>
        <taxon>Cephalothecaceae</taxon>
        <taxon>Phialemonium</taxon>
    </lineage>
</organism>
<dbReference type="PANTHER" id="PTHR32035:SF3">
    <property type="entry name" value="SMALL RIBOSOMAL SUBUNIT PROTEIN MS38"/>
    <property type="match status" value="1"/>
</dbReference>
<feature type="compositionally biased region" description="Low complexity" evidence="5">
    <location>
        <begin position="47"/>
        <end position="59"/>
    </location>
</feature>
<dbReference type="RefSeq" id="XP_060283421.1">
    <property type="nucleotide sequence ID" value="XM_060428000.1"/>
</dbReference>
<dbReference type="AlphaFoldDB" id="A0AAJ0C167"/>
<feature type="region of interest" description="Disordered" evidence="5">
    <location>
        <begin position="172"/>
        <end position="197"/>
    </location>
</feature>
<sequence>MLPSSVRRVVSTAAPQSPVLASFLSSGPRAAVTLSGRPTCHQRRCSSSKPSSPDNGSKDISAGQSVPASSAEAKSAKAKATGERRKRRAKDSSQAKQLPVVPSTQHLSQEALGLSTFFSLHRPISVTHSFPKSVSDDAFAAIFTPSTRGAKVSDVISTLSQTVDQLEQPMSKLSIGSSQRQDLDEGSTTTRIDLKHPDGTESATYVQLNAMSGQFLPFRPPPAPRPESSSSSSAGAGALDAASESAIDDVDADAGPSHRVYRAILTIEETTDADGQVKVVAHSPQLIEDQDQAAPQPRSFLERMALRQLRHEDVISRRRFGGEEGGDGMLAISVRRQKKLKMKKKKYKKLMRRTRNLRRKLDRN</sequence>
<proteinExistence type="inferred from homology"/>
<evidence type="ECO:0000256" key="2">
    <source>
        <dbReference type="ARBA" id="ARBA00023128"/>
    </source>
</evidence>
<keyword evidence="2" id="KW-0496">Mitochondrion</keyword>